<evidence type="ECO:0000256" key="5">
    <source>
        <dbReference type="PROSITE-ProRule" id="PRU10141"/>
    </source>
</evidence>
<dbReference type="Proteomes" id="UP000264353">
    <property type="component" value="Chromosome A8"/>
</dbReference>
<dbReference type="OrthoDB" id="1103363at2759"/>
<dbReference type="OMA" id="SWVRSIC"/>
<feature type="domain" description="Protein kinase" evidence="7">
    <location>
        <begin position="100"/>
        <end position="380"/>
    </location>
</feature>
<dbReference type="KEGG" id="brp:103833287"/>
<protein>
    <recommendedName>
        <fullName evidence="7">Protein kinase domain-containing protein</fullName>
    </recommendedName>
</protein>
<reference evidence="8 11" key="3">
    <citation type="submission" date="2018-06" db="EMBL/GenBank/DDBJ databases">
        <title>WGS assembly of Brassica rapa FPsc.</title>
        <authorList>
            <person name="Bowman J."/>
            <person name="Kohchi T."/>
            <person name="Yamato K."/>
            <person name="Jenkins J."/>
            <person name="Shu S."/>
            <person name="Ishizaki K."/>
            <person name="Yamaoka S."/>
            <person name="Nishihama R."/>
            <person name="Nakamura Y."/>
            <person name="Berger F."/>
            <person name="Adam C."/>
            <person name="Aki S."/>
            <person name="Althoff F."/>
            <person name="Araki T."/>
            <person name="Arteaga-Vazquez M."/>
            <person name="Balasubrmanian S."/>
            <person name="Bauer D."/>
            <person name="Boehm C."/>
            <person name="Briginshaw L."/>
            <person name="Caballero-Perez J."/>
            <person name="Catarino B."/>
            <person name="Chen F."/>
            <person name="Chiyoda S."/>
            <person name="Chovatia M."/>
            <person name="Davies K."/>
            <person name="Delmans M."/>
            <person name="Demura T."/>
            <person name="Dierschke T."/>
            <person name="Dolan L."/>
            <person name="Dorantes-Acosta A."/>
            <person name="Eklund D."/>
            <person name="Florent S."/>
            <person name="Flores-Sandoval E."/>
            <person name="Fujiyama A."/>
            <person name="Fukuzawa H."/>
            <person name="Galik B."/>
            <person name="Grimanelli D."/>
            <person name="Grimwood J."/>
            <person name="Grossniklaus U."/>
            <person name="Hamada T."/>
            <person name="Haseloff J."/>
            <person name="Hetherington A."/>
            <person name="Higo A."/>
            <person name="Hirakawa Y."/>
            <person name="Hundley H."/>
            <person name="Ikeda Y."/>
            <person name="Inoue K."/>
            <person name="Inoue S."/>
            <person name="Ishida S."/>
            <person name="Jia Q."/>
            <person name="Kakita M."/>
            <person name="Kanazawa T."/>
            <person name="Kawai Y."/>
            <person name="Kawashima T."/>
            <person name="Kennedy M."/>
            <person name="Kinose K."/>
            <person name="Kinoshita T."/>
            <person name="Kohara Y."/>
            <person name="Koide E."/>
            <person name="Komatsu K."/>
            <person name="Kopischke S."/>
            <person name="Kubo M."/>
            <person name="Kyozuka J."/>
            <person name="Lagercrantz U."/>
            <person name="Lin S."/>
            <person name="Lindquist E."/>
            <person name="Lipzen A."/>
            <person name="Lu C."/>
            <person name="Luna E."/>
            <person name="Martienssen R."/>
            <person name="Minamino N."/>
            <person name="Mizutani M."/>
            <person name="Mizutani M."/>
            <person name="Mochizuki N."/>
            <person name="Monte I."/>
            <person name="Mosher R."/>
            <person name="Nagasaki H."/>
            <person name="Nakagami H."/>
            <person name="Naramoto S."/>
            <person name="Nishitani K."/>
            <person name="Ohtani M."/>
            <person name="Okamoto T."/>
            <person name="Okumura M."/>
            <person name="Phillips J."/>
            <person name="Pollak B."/>
            <person name="Reinders A."/>
            <person name="Roevekamp M."/>
            <person name="Sano R."/>
            <person name="Sawa S."/>
            <person name="Schmid M."/>
            <person name="Shirakawa M."/>
            <person name="Solano R."/>
            <person name="Spunde A."/>
            <person name="Suetsugu N."/>
            <person name="Sugano S."/>
            <person name="Sugiyama A."/>
            <person name="Sun R."/>
            <person name="Suzuki Y."/>
            <person name="Takenaka M."/>
            <person name="Takezawa D."/>
            <person name="Tomogane H."/>
            <person name="Tsuzuki M."/>
            <person name="Ueda T."/>
            <person name="Umeda M."/>
            <person name="Ward J."/>
            <person name="Watanabe Y."/>
            <person name="Yazaki K."/>
            <person name="Yokoyama R."/>
            <person name="Yoshitake Y."/>
            <person name="Yotsui I."/>
            <person name="Zachgo S."/>
            <person name="Schmutz J."/>
        </authorList>
    </citation>
    <scope>NUCLEOTIDE SEQUENCE [LARGE SCALE GENOMIC DNA]</scope>
    <source>
        <strain evidence="11">cv. B-3</strain>
    </source>
</reference>
<evidence type="ECO:0000259" key="7">
    <source>
        <dbReference type="PROSITE" id="PS50011"/>
    </source>
</evidence>
<dbReference type="InterPro" id="IPR017441">
    <property type="entry name" value="Protein_kinase_ATP_BS"/>
</dbReference>
<dbReference type="GO" id="GO:0000165">
    <property type="term" value="P:MAPK cascade"/>
    <property type="evidence" value="ECO:0000318"/>
    <property type="project" value="GO_Central"/>
</dbReference>
<dbReference type="GO" id="GO:0005737">
    <property type="term" value="C:cytoplasm"/>
    <property type="evidence" value="ECO:0000318"/>
    <property type="project" value="GO_Central"/>
</dbReference>
<dbReference type="InterPro" id="IPR011009">
    <property type="entry name" value="Kinase-like_dom_sf"/>
</dbReference>
<dbReference type="InterPro" id="IPR000719">
    <property type="entry name" value="Prot_kinase_dom"/>
</dbReference>
<evidence type="ECO:0000256" key="2">
    <source>
        <dbReference type="ARBA" id="ARBA00022741"/>
    </source>
</evidence>
<keyword evidence="2 5" id="KW-0547">Nucleotide-binding</keyword>
<evidence type="ECO:0000313" key="8">
    <source>
        <dbReference type="EMBL" id="RID49703.1"/>
    </source>
</evidence>
<reference evidence="10" key="2">
    <citation type="journal article" date="2018" name="Hortic Res">
        <title>Improved Brassica rapa reference genome by single-molecule sequencing and chromosome conformation capture technologies.</title>
        <authorList>
            <person name="Zhang L."/>
            <person name="Cai X."/>
            <person name="Wu J."/>
            <person name="Liu M."/>
            <person name="Grob S."/>
            <person name="Cheng F."/>
            <person name="Liang J."/>
            <person name="Cai C."/>
            <person name="Liu Z."/>
            <person name="Liu B."/>
            <person name="Wang F."/>
            <person name="Li S."/>
            <person name="Liu F."/>
            <person name="Li X."/>
            <person name="Cheng L."/>
            <person name="Yang W."/>
            <person name="Li M.H."/>
            <person name="Grossniklaus U."/>
            <person name="Zheng H."/>
            <person name="Wang X."/>
        </authorList>
    </citation>
    <scope>NUCLEOTIDE SEQUENCE [LARGE SCALE GENOMIC DNA]</scope>
    <source>
        <strain evidence="10">cv. Chiifu-401-42</strain>
    </source>
</reference>
<dbReference type="PROSITE" id="PS00108">
    <property type="entry name" value="PROTEIN_KINASE_ST"/>
    <property type="match status" value="1"/>
</dbReference>
<dbReference type="HOGENOM" id="CLU_000288_63_23_1"/>
<accession>M4DBY4</accession>
<dbReference type="PROSITE" id="PS00107">
    <property type="entry name" value="PROTEIN_KINASE_ATP"/>
    <property type="match status" value="1"/>
</dbReference>
<dbReference type="Gramene" id="Bra013996.1">
    <property type="protein sequence ID" value="Bra013996.1-P"/>
    <property type="gene ID" value="Bra013996"/>
</dbReference>
<evidence type="ECO:0000313" key="10">
    <source>
        <dbReference type="Proteomes" id="UP000011750"/>
    </source>
</evidence>
<dbReference type="PROSITE" id="PS50011">
    <property type="entry name" value="PROTEIN_KINASE_DOM"/>
    <property type="match status" value="1"/>
</dbReference>
<dbReference type="Pfam" id="PF00069">
    <property type="entry name" value="Pkinase"/>
    <property type="match status" value="1"/>
</dbReference>
<evidence type="ECO:0000313" key="11">
    <source>
        <dbReference type="Proteomes" id="UP000264353"/>
    </source>
</evidence>
<dbReference type="SMR" id="M4DBY4"/>
<keyword evidence="10" id="KW-1185">Reference proteome</keyword>
<dbReference type="SUPFAM" id="SSF56112">
    <property type="entry name" value="Protein kinase-like (PK-like)"/>
    <property type="match status" value="1"/>
</dbReference>
<dbReference type="InParanoid" id="M4DBY4"/>
<evidence type="ECO:0000256" key="3">
    <source>
        <dbReference type="ARBA" id="ARBA00022777"/>
    </source>
</evidence>
<dbReference type="STRING" id="51351.M4DBY4"/>
<proteinExistence type="inferred from homology"/>
<evidence type="ECO:0000256" key="6">
    <source>
        <dbReference type="RuleBase" id="RU000304"/>
    </source>
</evidence>
<evidence type="ECO:0000256" key="4">
    <source>
        <dbReference type="ARBA" id="ARBA00022840"/>
    </source>
</evidence>
<dbReference type="Proteomes" id="UP000011750">
    <property type="component" value="Chromosome A08"/>
</dbReference>
<dbReference type="PANTHER" id="PTHR48011:SF85">
    <property type="entry name" value="PROTEIN KINASE SUPERFAMILY PROTEIN"/>
    <property type="match status" value="1"/>
</dbReference>
<dbReference type="EnsemblPlants" id="Bra013996.1">
    <property type="protein sequence ID" value="Bra013996.1-P"/>
    <property type="gene ID" value="Bra013996"/>
</dbReference>
<keyword evidence="1" id="KW-0808">Transferase</keyword>
<dbReference type="InterPro" id="IPR052751">
    <property type="entry name" value="Plant_MAPKKK"/>
</dbReference>
<keyword evidence="4 5" id="KW-0067">ATP-binding</keyword>
<accession>A0A397YIF5</accession>
<feature type="binding site" evidence="5">
    <location>
        <position position="135"/>
    </location>
    <ligand>
        <name>ATP</name>
        <dbReference type="ChEBI" id="CHEBI:30616"/>
    </ligand>
</feature>
<dbReference type="InterPro" id="IPR008271">
    <property type="entry name" value="Ser/Thr_kinase_AS"/>
</dbReference>
<gene>
    <name evidence="8" type="ORF">BRARA_H00484</name>
</gene>
<dbReference type="EMBL" id="CM010635">
    <property type="protein sequence ID" value="RID49703.1"/>
    <property type="molecule type" value="Genomic_DNA"/>
</dbReference>
<comment type="similarity">
    <text evidence="6">Belongs to the protein kinase superfamily.</text>
</comment>
<keyword evidence="3" id="KW-0418">Kinase</keyword>
<dbReference type="Gene3D" id="1.10.510.10">
    <property type="entry name" value="Transferase(Phosphotransferase) domain 1"/>
    <property type="match status" value="1"/>
</dbReference>
<evidence type="ECO:0000313" key="9">
    <source>
        <dbReference type="EnsemblPlants" id="Bra013996.1-P"/>
    </source>
</evidence>
<name>M4DBY4_BRACM</name>
<reference evidence="9" key="4">
    <citation type="submission" date="2023-03" db="UniProtKB">
        <authorList>
            <consortium name="EnsemblPlants"/>
        </authorList>
    </citation>
    <scope>IDENTIFICATION</scope>
    <source>
        <strain evidence="9">cv. Chiifu-401-42</strain>
    </source>
</reference>
<dbReference type="PANTHER" id="PTHR48011">
    <property type="entry name" value="CCR4-NOT TRANSCRIPTIONAL COMPLEX SUBUNIT CAF120-RELATED"/>
    <property type="match status" value="1"/>
</dbReference>
<dbReference type="GO" id="GO:0005524">
    <property type="term" value="F:ATP binding"/>
    <property type="evidence" value="ECO:0007669"/>
    <property type="project" value="UniProtKB-UniRule"/>
</dbReference>
<organism evidence="9 10">
    <name type="scientific">Brassica campestris</name>
    <name type="common">Field mustard</name>
    <dbReference type="NCBI Taxonomy" id="3711"/>
    <lineage>
        <taxon>Eukaryota</taxon>
        <taxon>Viridiplantae</taxon>
        <taxon>Streptophyta</taxon>
        <taxon>Embryophyta</taxon>
        <taxon>Tracheophyta</taxon>
        <taxon>Spermatophyta</taxon>
        <taxon>Magnoliopsida</taxon>
        <taxon>eudicotyledons</taxon>
        <taxon>Gunneridae</taxon>
        <taxon>Pentapetalae</taxon>
        <taxon>rosids</taxon>
        <taxon>malvids</taxon>
        <taxon>Brassicales</taxon>
        <taxon>Brassicaceae</taxon>
        <taxon>Brassiceae</taxon>
        <taxon>Brassica</taxon>
    </lineage>
</organism>
<sequence>MKTFLLSSRHSTNKKRKIVVTTPKKYHDQLGSSLQIINQKAFEAAVYKLSTASKSPVGLTAPPPNNDQSESSLQIINRSVFEAAVRKLPKTPKTSVSSSWVRSICLGEGAHGVVYLVIRNDYVNGDALPSKIAIKSAPLSSSFNMCDEERILKDLSSPHVISYYGSNIAPAETRPLGSDYNLILEYCSGGSIADFLKFRGTGMVESDVQLFALHILKGINYVHSKKIIHCDIKPANILLKPVNSSTILGCLMPNGFEPKLADFGLALRKTSDEYGDGCGFARGTLLYMAPELLCSGNLDYCADIWSYGCTILEMFTGKKPWSELGLTDRKELKDVIGNSSVLPELPMWLSDSARYFLGKCLEKDPQKRYDSMYLLEHKFLASIVGHSY</sequence>
<dbReference type="eggNOG" id="KOG0198">
    <property type="taxonomic scope" value="Eukaryota"/>
</dbReference>
<dbReference type="GO" id="GO:0004709">
    <property type="term" value="F:MAP kinase kinase kinase activity"/>
    <property type="evidence" value="ECO:0000318"/>
    <property type="project" value="GO_Central"/>
</dbReference>
<dbReference type="AlphaFoldDB" id="M4DBY4"/>
<keyword evidence="6" id="KW-0723">Serine/threonine-protein kinase</keyword>
<dbReference type="SMART" id="SM00220">
    <property type="entry name" value="S_TKc"/>
    <property type="match status" value="1"/>
</dbReference>
<evidence type="ECO:0000256" key="1">
    <source>
        <dbReference type="ARBA" id="ARBA00022679"/>
    </source>
</evidence>
<reference evidence="10" key="1">
    <citation type="journal article" date="2011" name="Nat. Genet.">
        <title>The genome of the mesopolyploid crop species Brassica rapa.</title>
        <authorList>
            <consortium name="Brassica rapa Genome Sequencing Project Consortium"/>
            <person name="Wang X."/>
            <person name="Wang H."/>
            <person name="Wang J."/>
            <person name="Sun R."/>
            <person name="Wu J."/>
            <person name="Liu S."/>
            <person name="Bai Y."/>
            <person name="Mun J.H."/>
            <person name="Bancroft I."/>
            <person name="Cheng F."/>
            <person name="Huang S."/>
            <person name="Li X."/>
            <person name="Hua W."/>
            <person name="Wang J."/>
            <person name="Wang X."/>
            <person name="Freeling M."/>
            <person name="Pires J.C."/>
            <person name="Paterson A.H."/>
            <person name="Chalhoub B."/>
            <person name="Wang B."/>
            <person name="Hayward A."/>
            <person name="Sharpe A.G."/>
            <person name="Park B.S."/>
            <person name="Weisshaar B."/>
            <person name="Liu B."/>
            <person name="Li B."/>
            <person name="Liu B."/>
            <person name="Tong C."/>
            <person name="Song C."/>
            <person name="Duran C."/>
            <person name="Peng C."/>
            <person name="Geng C."/>
            <person name="Koh C."/>
            <person name="Lin C."/>
            <person name="Edwards D."/>
            <person name="Mu D."/>
            <person name="Shen D."/>
            <person name="Soumpourou E."/>
            <person name="Li F."/>
            <person name="Fraser F."/>
            <person name="Conant G."/>
            <person name="Lassalle G."/>
            <person name="King G.J."/>
            <person name="Bonnema G."/>
            <person name="Tang H."/>
            <person name="Wang H."/>
            <person name="Belcram H."/>
            <person name="Zhou H."/>
            <person name="Hirakawa H."/>
            <person name="Abe H."/>
            <person name="Guo H."/>
            <person name="Wang H."/>
            <person name="Jin H."/>
            <person name="Parkin I.A."/>
            <person name="Batley J."/>
            <person name="Kim J.S."/>
            <person name="Just J."/>
            <person name="Li J."/>
            <person name="Xu J."/>
            <person name="Deng J."/>
            <person name="Kim J.A."/>
            <person name="Li J."/>
            <person name="Yu J."/>
            <person name="Meng J."/>
            <person name="Wang J."/>
            <person name="Min J."/>
            <person name="Poulain J."/>
            <person name="Wang J."/>
            <person name="Hatakeyama K."/>
            <person name="Wu K."/>
            <person name="Wang L."/>
            <person name="Fang L."/>
            <person name="Trick M."/>
            <person name="Links M.G."/>
            <person name="Zhao M."/>
            <person name="Jin M."/>
            <person name="Ramchiary N."/>
            <person name="Drou N."/>
            <person name="Berkman P.J."/>
            <person name="Cai Q."/>
            <person name="Huang Q."/>
            <person name="Li R."/>
            <person name="Tabata S."/>
            <person name="Cheng S."/>
            <person name="Zhang S."/>
            <person name="Zhang S."/>
            <person name="Huang S."/>
            <person name="Sato S."/>
            <person name="Sun S."/>
            <person name="Kwon S.J."/>
            <person name="Choi S.R."/>
            <person name="Lee T.H."/>
            <person name="Fan W."/>
            <person name="Zhao X."/>
            <person name="Tan X."/>
            <person name="Xu X."/>
            <person name="Wang Y."/>
            <person name="Qiu Y."/>
            <person name="Yin Y."/>
            <person name="Li Y."/>
            <person name="Du Y."/>
            <person name="Liao Y."/>
            <person name="Lim Y."/>
            <person name="Narusaka Y."/>
            <person name="Wang Y."/>
            <person name="Wang Z."/>
            <person name="Li Z."/>
            <person name="Wang Z."/>
            <person name="Xiong Z."/>
            <person name="Zhang Z."/>
        </authorList>
    </citation>
    <scope>NUCLEOTIDE SEQUENCE [LARGE SCALE GENOMIC DNA]</scope>
    <source>
        <strain evidence="10">cv. Chiifu-401-42</strain>
    </source>
</reference>